<keyword evidence="5 9" id="KW-0547">Nucleotide-binding</keyword>
<evidence type="ECO:0000256" key="3">
    <source>
        <dbReference type="ARBA" id="ARBA00006914"/>
    </source>
</evidence>
<keyword evidence="4" id="KW-0963">Cytoplasm</keyword>
<dbReference type="PANTHER" id="PTHR23073">
    <property type="entry name" value="26S PROTEASOME REGULATORY SUBUNIT"/>
    <property type="match status" value="1"/>
</dbReference>
<comment type="subcellular location">
    <subcellularLocation>
        <location evidence="2">Cytoplasm</location>
    </subcellularLocation>
    <subcellularLocation>
        <location evidence="1">Nucleus</location>
    </subcellularLocation>
</comment>
<dbReference type="GO" id="GO:0005524">
    <property type="term" value="F:ATP binding"/>
    <property type="evidence" value="ECO:0007669"/>
    <property type="project" value="UniProtKB-KW"/>
</dbReference>
<dbReference type="GO" id="GO:0005634">
    <property type="term" value="C:nucleus"/>
    <property type="evidence" value="ECO:0007669"/>
    <property type="project" value="UniProtKB-SubCell"/>
</dbReference>
<organism evidence="11 12">
    <name type="scientific">Vombatus ursinus</name>
    <name type="common">Common wombat</name>
    <dbReference type="NCBI Taxonomy" id="29139"/>
    <lineage>
        <taxon>Eukaryota</taxon>
        <taxon>Metazoa</taxon>
        <taxon>Chordata</taxon>
        <taxon>Craniata</taxon>
        <taxon>Vertebrata</taxon>
        <taxon>Euteleostomi</taxon>
        <taxon>Mammalia</taxon>
        <taxon>Metatheria</taxon>
        <taxon>Diprotodontia</taxon>
        <taxon>Vombatidae</taxon>
        <taxon>Vombatus</taxon>
    </lineage>
</organism>
<dbReference type="InterPro" id="IPR050221">
    <property type="entry name" value="26S_Proteasome_ATPase"/>
</dbReference>
<dbReference type="GO" id="GO:0000502">
    <property type="term" value="C:proteasome complex"/>
    <property type="evidence" value="ECO:0007669"/>
    <property type="project" value="UniProtKB-KW"/>
</dbReference>
<comment type="similarity">
    <text evidence="3 9">Belongs to the AAA ATPase family.</text>
</comment>
<evidence type="ECO:0000256" key="2">
    <source>
        <dbReference type="ARBA" id="ARBA00004496"/>
    </source>
</evidence>
<reference evidence="12" key="1">
    <citation type="submission" date="2018-12" db="EMBL/GenBank/DDBJ databases">
        <authorList>
            <person name="Yazar S."/>
        </authorList>
    </citation>
    <scope>NUCLEOTIDE SEQUENCE [LARGE SCALE GENOMIC DNA]</scope>
</reference>
<dbReference type="GO" id="GO:0005737">
    <property type="term" value="C:cytoplasm"/>
    <property type="evidence" value="ECO:0007669"/>
    <property type="project" value="UniProtKB-SubCell"/>
</dbReference>
<evidence type="ECO:0000256" key="9">
    <source>
        <dbReference type="RuleBase" id="RU003651"/>
    </source>
</evidence>
<dbReference type="AlphaFoldDB" id="A0A4X2KL40"/>
<keyword evidence="12" id="KW-1185">Reference proteome</keyword>
<name>A0A4X2KL40_VOMUR</name>
<proteinExistence type="inferred from homology"/>
<dbReference type="InterPro" id="IPR003960">
    <property type="entry name" value="ATPase_AAA_CS"/>
</dbReference>
<feature type="domain" description="AAA+ ATPase" evidence="10">
    <location>
        <begin position="182"/>
        <end position="321"/>
    </location>
</feature>
<dbReference type="InterPro" id="IPR012340">
    <property type="entry name" value="NA-bd_OB-fold"/>
</dbReference>
<dbReference type="InterPro" id="IPR003593">
    <property type="entry name" value="AAA+_ATPase"/>
</dbReference>
<dbReference type="SUPFAM" id="SSF52540">
    <property type="entry name" value="P-loop containing nucleoside triphosphate hydrolases"/>
    <property type="match status" value="1"/>
</dbReference>
<keyword evidence="6 9" id="KW-0067">ATP-binding</keyword>
<reference evidence="11" key="2">
    <citation type="submission" date="2025-08" db="UniProtKB">
        <authorList>
            <consortium name="Ensembl"/>
        </authorList>
    </citation>
    <scope>IDENTIFICATION</scope>
</reference>
<dbReference type="InterPro" id="IPR041569">
    <property type="entry name" value="AAA_lid_3"/>
</dbReference>
<evidence type="ECO:0000259" key="10">
    <source>
        <dbReference type="SMART" id="SM00382"/>
    </source>
</evidence>
<evidence type="ECO:0000256" key="7">
    <source>
        <dbReference type="ARBA" id="ARBA00022942"/>
    </source>
</evidence>
<dbReference type="Proteomes" id="UP000314987">
    <property type="component" value="Unassembled WGS sequence"/>
</dbReference>
<evidence type="ECO:0000256" key="6">
    <source>
        <dbReference type="ARBA" id="ARBA00022840"/>
    </source>
</evidence>
<evidence type="ECO:0000256" key="8">
    <source>
        <dbReference type="ARBA" id="ARBA00023242"/>
    </source>
</evidence>
<dbReference type="Gene3D" id="1.10.8.60">
    <property type="match status" value="1"/>
</dbReference>
<keyword evidence="7" id="KW-0647">Proteasome</keyword>
<dbReference type="Ensembl" id="ENSVURT00010014569.1">
    <property type="protein sequence ID" value="ENSVURP00010012804.1"/>
    <property type="gene ID" value="ENSVURG00010009856.1"/>
</dbReference>
<dbReference type="Pfam" id="PF00004">
    <property type="entry name" value="AAA"/>
    <property type="match status" value="1"/>
</dbReference>
<evidence type="ECO:0000313" key="11">
    <source>
        <dbReference type="Ensembl" id="ENSVURP00010012804.1"/>
    </source>
</evidence>
<sequence length="402" mass="45069">MASVWDEAEQDGIGEEVLKMSTEEIIQRTRLLDSEIKIMKSEVLRVTHELQAMKDKIKENSEKIKVNKTLPYLVSNVIELLDVDPNDQEEDGANIDLDSQRKGKCAVIKTSTRQGVNKDSYLILETLPTEYDSRVKAMEVDERPTEQYSDIGGLDKQIQELVEAIVLPMNHKEKFENLGIQPPKGVLMYGPPGTGKTLLARACAAQTKATFLKLAGPQLVQMFIGDGAKLVRDAFALAKEKAPSIIFIDELDAIGTKRFDSEKAGDREVQRTMLELLNQLDGFQPNTQVKVIAATNRVDILDPALLRSGRLDRKIEFPMPNEEARARIMQIHSRKMNVSPDVNYEELARCTDDFNGAQCKAVCVEAGMIALRRGATELTHEDYMEGILEVQAKKKANLQYYA</sequence>
<evidence type="ECO:0000256" key="1">
    <source>
        <dbReference type="ARBA" id="ARBA00004123"/>
    </source>
</evidence>
<dbReference type="GeneTree" id="ENSGT01020000230346"/>
<gene>
    <name evidence="11" type="primary">PSMC3</name>
</gene>
<dbReference type="GO" id="GO:0016887">
    <property type="term" value="F:ATP hydrolysis activity"/>
    <property type="evidence" value="ECO:0007669"/>
    <property type="project" value="InterPro"/>
</dbReference>
<dbReference type="Pfam" id="PF17862">
    <property type="entry name" value="AAA_lid_3"/>
    <property type="match status" value="1"/>
</dbReference>
<dbReference type="FunFam" id="3.40.50.300:FF:000037">
    <property type="entry name" value="26S protease regulatory subunit 6A"/>
    <property type="match status" value="1"/>
</dbReference>
<keyword evidence="8" id="KW-0539">Nucleus</keyword>
<dbReference type="InterPro" id="IPR003959">
    <property type="entry name" value="ATPase_AAA_core"/>
</dbReference>
<evidence type="ECO:0000256" key="5">
    <source>
        <dbReference type="ARBA" id="ARBA00022741"/>
    </source>
</evidence>
<dbReference type="FunFam" id="1.10.8.60:FF:000009">
    <property type="entry name" value="26S protease regulatory subunit 6A"/>
    <property type="match status" value="1"/>
</dbReference>
<dbReference type="PROSITE" id="PS00674">
    <property type="entry name" value="AAA"/>
    <property type="match status" value="1"/>
</dbReference>
<evidence type="ECO:0000256" key="4">
    <source>
        <dbReference type="ARBA" id="ARBA00022490"/>
    </source>
</evidence>
<dbReference type="Gene3D" id="2.40.50.140">
    <property type="entry name" value="Nucleic acid-binding proteins"/>
    <property type="match status" value="1"/>
</dbReference>
<dbReference type="SMART" id="SM00382">
    <property type="entry name" value="AAA"/>
    <property type="match status" value="1"/>
</dbReference>
<protein>
    <recommendedName>
        <fullName evidence="10">AAA+ ATPase domain-containing protein</fullName>
    </recommendedName>
</protein>
<evidence type="ECO:0000313" key="12">
    <source>
        <dbReference type="Proteomes" id="UP000314987"/>
    </source>
</evidence>
<dbReference type="InterPro" id="IPR027417">
    <property type="entry name" value="P-loop_NTPase"/>
</dbReference>
<dbReference type="Gene3D" id="3.40.50.300">
    <property type="entry name" value="P-loop containing nucleotide triphosphate hydrolases"/>
    <property type="match status" value="1"/>
</dbReference>
<accession>A0A4X2KL40</accession>
<reference evidence="11" key="3">
    <citation type="submission" date="2025-09" db="UniProtKB">
        <authorList>
            <consortium name="Ensembl"/>
        </authorList>
    </citation>
    <scope>IDENTIFICATION</scope>
</reference>